<protein>
    <submittedName>
        <fullName evidence="1">Uncharacterized protein</fullName>
    </submittedName>
</protein>
<dbReference type="Proteomes" id="UP000199019">
    <property type="component" value="Unassembled WGS sequence"/>
</dbReference>
<reference evidence="2" key="1">
    <citation type="submission" date="2016-10" db="EMBL/GenBank/DDBJ databases">
        <authorList>
            <person name="Varghese N."/>
            <person name="Submissions S."/>
        </authorList>
    </citation>
    <scope>NUCLEOTIDE SEQUENCE [LARGE SCALE GENOMIC DNA]</scope>
    <source>
        <strain evidence="2">CGMCC 1.6963</strain>
    </source>
</reference>
<evidence type="ECO:0000313" key="2">
    <source>
        <dbReference type="Proteomes" id="UP000199019"/>
    </source>
</evidence>
<name>A0A1H9XTP4_9MICO</name>
<sequence length="35" mass="3750">MITGAPPAARFAIHDVEWMRGVQGDHPDGTRGSDT</sequence>
<organism evidence="1 2">
    <name type="scientific">Pedococcus cremeus</name>
    <dbReference type="NCBI Taxonomy" id="587636"/>
    <lineage>
        <taxon>Bacteria</taxon>
        <taxon>Bacillati</taxon>
        <taxon>Actinomycetota</taxon>
        <taxon>Actinomycetes</taxon>
        <taxon>Micrococcales</taxon>
        <taxon>Intrasporangiaceae</taxon>
        <taxon>Pedococcus</taxon>
    </lineage>
</organism>
<proteinExistence type="predicted"/>
<accession>A0A1H9XTP4</accession>
<keyword evidence="2" id="KW-1185">Reference proteome</keyword>
<dbReference type="AlphaFoldDB" id="A0A1H9XTP4"/>
<dbReference type="EMBL" id="FOHB01000013">
    <property type="protein sequence ID" value="SES49521.1"/>
    <property type="molecule type" value="Genomic_DNA"/>
</dbReference>
<gene>
    <name evidence="1" type="ORF">SAMN05216199_0393</name>
</gene>
<evidence type="ECO:0000313" key="1">
    <source>
        <dbReference type="EMBL" id="SES49521.1"/>
    </source>
</evidence>